<feature type="domain" description="VLIG-type G" evidence="3">
    <location>
        <begin position="37"/>
        <end position="102"/>
    </location>
</feature>
<dbReference type="InterPro" id="IPR058641">
    <property type="entry name" value="GVIN1_dom"/>
</dbReference>
<organism evidence="4 5">
    <name type="scientific">Clarias magur</name>
    <name type="common">Asian catfish</name>
    <name type="synonym">Macropteronotus magur</name>
    <dbReference type="NCBI Taxonomy" id="1594786"/>
    <lineage>
        <taxon>Eukaryota</taxon>
        <taxon>Metazoa</taxon>
        <taxon>Chordata</taxon>
        <taxon>Craniata</taxon>
        <taxon>Vertebrata</taxon>
        <taxon>Euteleostomi</taxon>
        <taxon>Actinopterygii</taxon>
        <taxon>Neopterygii</taxon>
        <taxon>Teleostei</taxon>
        <taxon>Ostariophysi</taxon>
        <taxon>Siluriformes</taxon>
        <taxon>Clariidae</taxon>
        <taxon>Clarias</taxon>
    </lineage>
</organism>
<dbReference type="SUPFAM" id="SSF52540">
    <property type="entry name" value="P-loop containing nucleoside triphosphate hydrolases"/>
    <property type="match status" value="2"/>
</dbReference>
<name>A0A8J4UAW7_CLAMG</name>
<dbReference type="InterPro" id="IPR052986">
    <property type="entry name" value="VLIG_GTPase"/>
</dbReference>
<dbReference type="InterPro" id="IPR027417">
    <property type="entry name" value="P-loop_NTPase"/>
</dbReference>
<dbReference type="PROSITE" id="PS51717">
    <property type="entry name" value="G_VLIG"/>
    <property type="match status" value="2"/>
</dbReference>
<evidence type="ECO:0000313" key="4">
    <source>
        <dbReference type="EMBL" id="KAF5894297.1"/>
    </source>
</evidence>
<dbReference type="Pfam" id="PF25683">
    <property type="entry name" value="URGCP_GTPase"/>
    <property type="match status" value="2"/>
</dbReference>
<dbReference type="Pfam" id="PF25974">
    <property type="entry name" value="URGCP_9th"/>
    <property type="match status" value="1"/>
</dbReference>
<protein>
    <submittedName>
        <fullName evidence="4">Up-regulator of cell proliferation-like</fullName>
    </submittedName>
</protein>
<dbReference type="OrthoDB" id="1597724at2759"/>
<accession>A0A8J4UAW7</accession>
<proteinExistence type="inferred from homology"/>
<dbReference type="PANTHER" id="PTHR14819">
    <property type="entry name" value="GTP-BINDING"/>
    <property type="match status" value="1"/>
</dbReference>
<dbReference type="Proteomes" id="UP000727407">
    <property type="component" value="Unassembled WGS sequence"/>
</dbReference>
<feature type="coiled-coil region" evidence="2">
    <location>
        <begin position="532"/>
        <end position="559"/>
    </location>
</feature>
<dbReference type="InterPro" id="IPR030383">
    <property type="entry name" value="G_VLIG_dom"/>
</dbReference>
<comment type="caution">
    <text evidence="4">The sequence shown here is derived from an EMBL/GenBank/DDBJ whole genome shotgun (WGS) entry which is preliminary data.</text>
</comment>
<evidence type="ECO:0000256" key="1">
    <source>
        <dbReference type="ARBA" id="ARBA00006828"/>
    </source>
</evidence>
<dbReference type="Gene3D" id="3.40.50.300">
    <property type="entry name" value="P-loop containing nucleotide triphosphate hydrolases"/>
    <property type="match status" value="2"/>
</dbReference>
<reference evidence="4" key="1">
    <citation type="submission" date="2020-07" db="EMBL/GenBank/DDBJ databases">
        <title>Clarias magur genome sequencing, assembly and annotation.</title>
        <authorList>
            <person name="Kushwaha B."/>
            <person name="Kumar R."/>
            <person name="Das P."/>
            <person name="Joshi C.G."/>
            <person name="Kumar D."/>
            <person name="Nagpure N.S."/>
            <person name="Pandey M."/>
            <person name="Agarwal S."/>
            <person name="Srivastava S."/>
            <person name="Singh M."/>
            <person name="Sahoo L."/>
            <person name="Jayasankar P."/>
            <person name="Meher P.K."/>
            <person name="Koringa P.G."/>
            <person name="Iquebal M.A."/>
            <person name="Das S.P."/>
            <person name="Bit A."/>
            <person name="Patnaik S."/>
            <person name="Patel N."/>
            <person name="Shah T.M."/>
            <person name="Hinsu A."/>
            <person name="Jena J.K."/>
        </authorList>
    </citation>
    <scope>NUCLEOTIDE SEQUENCE</scope>
    <source>
        <strain evidence="4">CIFAMagur01</strain>
        <tissue evidence="4">Testis</tissue>
    </source>
</reference>
<dbReference type="PANTHER" id="PTHR14819:SF9">
    <property type="entry name" value="UP-REGULATOR OF CELL PROLIFERATION-LIKE"/>
    <property type="match status" value="1"/>
</dbReference>
<evidence type="ECO:0000259" key="3">
    <source>
        <dbReference type="PROSITE" id="PS51717"/>
    </source>
</evidence>
<sequence>MLLSGFPLELLDGDASNIPEKWISDVLMELHRMVGQKSRLLVVTVLRVQSTGKSTLLNTMFGVQFAVGSGRCTSGAFMIFLPVGEDLKEELLCDFVLLIDTEDDLLSFLKTLGLEEYYPNKLTLKSLLEINRASVSDEEVHSLQAMPWAFLQKLLMADSNSRSLQCAAEENNKTQDLFAEQDCDGSPNLLDLTTALFLCADSFLQQEMALKMSMCQFAVPFLLPHGIHNQCTLMLWALRSILKEWRPHSMSESKGFVEDSVVNAKIPLISFVRLNNCSLSKSQVLNQVLNKSQQHHDFFSHREMIGGSASRIISDGLVEICWSLPSGNNSIDVFAEPVVIANLRGDVCRFETQFSFLTQVSTAVFIFLDSVEEKERKLFVSLQGNRSNIFLVVNCQRIMNQHIKSSIEAVVDTLQLQGDNIIFKSQKVNLAKFSNMIISAIKKILGEDKQTTYEINSMKSIAQELGLGTDENENRACGSAEETAEEIMKRIGVRRIVEYKKARLPLQGENWKRLAQIEKEQCRLKHSGELSLEEYKVQLQKEKDEIQKKQSQHKMTETMDILINALSVSDDTERAFFLKWLGIKLDMRSRKQMSDLRHKYIECEQKKDRDGIARLDQELVDSSLGIEHYMREMGQIYEAASFGSNEMSDRILNLPNLAAQMLLSGFPLELLDGDASNIPEKWVNDVLMELHRMVGQKSRLLVVTVLGVQSTGKSTLLNTMFGVQFAVGSGRCTRGAFMIFLPVGKDLKEELHCDFVLLIDTEGLKSPALAQLEDSYEHDNELATFVIGLSDVTIINVAMENSTEMKDILQIAVHAFLRMKEVGKKTVCHFVHQNVAGVSAYDKNMTDRQKLLHQLNEMAEIAAEMEKKPDVKKFTDVLDYDVKKNNWYIPGLWHGTPPMAPVNTGYSVAVLDFKEKLLEMLKERKDEQWSQIPEFLQWMSSLWRTVKYENFIFSFRNTLVAHAYDNLCKEFSDWEWFFRRHIFSYLSSAEIQISNAQSSCVHKVVDALKETSDKEIQLQTTEITQKLKDYYKRKGRNVHLVERYKTDFVKNIKSLESEMKEYVKKRFDSALDMRRNKEKVEEIHGKQSAMIEEQVLQLLQNYKHRKDKVSEEQLKADFEKMWTRVVANITTLKERDVPADVLKQLRASLGNRQVSEDFQNVTNLTNYSPKDFKAKKSHVNKGKGLEKLSAVFKLASAKHDLEIIAVDVITSCTRMIKQLTQLKSDYQETFTKDVLDEIDAHLKKAGKKFNTKFEFDIKLHILSMASRKFTEMHRKYLTQQDPLEHLQKFKSQYLSDFIDLYRERDQCQRKAQDFTQLCLKPAVTEYIEQSLGPDIVDAVLENNPTEYSTRTLFQYTILKELLEKSNFNDFAGYILHYENYVKEWINYHIGKSFSKDKSLVKLKKKKLNTIIKKITEEVETCKLEPDGSPLANNAEGTAILIHNLCKAMSDVLSISMSTVDRVLFQNTSCCESFAKSLQECLNDLKRHIEKEISESTDAIEAINLSVKPQDELFKRVFGCGVQCPFCKIPCDAGGKEHQLHHATVHRPQGLATCRNLETNVLSEEICTSSVHGNGSFQNHETNFELHPYKDYQKYYPDWHIAPDRSIEASDYWKHFYAKGFARSAQKSTTPASHKAVRES</sequence>
<gene>
    <name evidence="4" type="ORF">DAT39_016014</name>
</gene>
<keyword evidence="2" id="KW-0175">Coiled coil</keyword>
<dbReference type="Pfam" id="PF25496">
    <property type="entry name" value="URGCP"/>
    <property type="match status" value="1"/>
</dbReference>
<dbReference type="InterPro" id="IPR057365">
    <property type="entry name" value="URGCP"/>
</dbReference>
<keyword evidence="5" id="KW-1185">Reference proteome</keyword>
<evidence type="ECO:0000256" key="2">
    <source>
        <dbReference type="SAM" id="Coils"/>
    </source>
</evidence>
<evidence type="ECO:0000313" key="5">
    <source>
        <dbReference type="Proteomes" id="UP000727407"/>
    </source>
</evidence>
<dbReference type="EMBL" id="QNUK01000381">
    <property type="protein sequence ID" value="KAF5894297.1"/>
    <property type="molecule type" value="Genomic_DNA"/>
</dbReference>
<feature type="domain" description="VLIG-type G" evidence="3">
    <location>
        <begin position="697"/>
        <end position="943"/>
    </location>
</feature>
<dbReference type="GO" id="GO:0005525">
    <property type="term" value="F:GTP binding"/>
    <property type="evidence" value="ECO:0007669"/>
    <property type="project" value="InterPro"/>
</dbReference>
<comment type="similarity">
    <text evidence="1">Belongs to the TRAFAC class dynamin-like GTPase superfamily. Very large inducible GTPase (VLIG) family.</text>
</comment>